<sequence>MKNFHPIKTKRAEQGFALILTLLLLLLVTGLAVSVMYLAMSQRQVAGSDSETTLAYYGGEAGMEKMMADLADLYQSKQTPSLSDLSALTSKQPNIQGITYTDPNVANAYLVTAPNNGSGYPVSYSSTVASGPNAGLIAQIIPISLSLTASRPEGTQARMFRKVEVALIPVFQFGVFSDADLSYFPGPVFQFGGRVHTNGNLWLASGNNLTFFDKITAYGNVIRAKLANTFDATAGAYGGSVNLPTQPGGCGTPAAPGGSFCRAMAFTEGSVKYGNYCPSGLNSAPNCDSTSSYNAAWATTASWSGTTGPISGGNVLYQGMILNGQTGATKLSLPFVGNGVSPIEIIRRAQAGDSDSVSQSRLYNEASIRILLDDNPFNLSAAGPADPNNIPLASVLSGGKISTSGWGGSPAYPYWATGTNANNFLTTGRDPNYMVPDLRVINDTQPATPGGNAVDPYKYLAGAVPDAGDGGSGGKTVYSSVAGSPFATGTYLAAKATAGETEWPLLSGWIRVEATSTAGSGYFPVTKEWLSFGWTRQYNTFPDSETPTPNTIEPNAILHLQQIISGTRGTISPTYSAVDIKGFQVVPINMYDPREGELRDVTTGKAAGSCALNGLMNLVELNVGNLKRWLGGTIGTTGTSVDKTTFNGYIVYFSDRRGGSFDGGYDYLDTTNSTNSITVTSSPTPSANVSTGIGDGVLSAEEDVYQGTYPVEIGGAGAPTGTLVTPPKFIGAAFGLGQTTTGNPGVSQRINCATLGAWNVVLAPRHALRLVNGTLNNLPMPGFTVASEQPVYVVGNYNASNGSGLPNTGVDSAASVIADTVTLLSRSFNDSGSLLTPFAPDTASTTYYRLAIASGKTLSFKQPSGWGNDYGTDGGVHNFLRYIENWGSASLYYEGSMVSLYYSRYGTGAFKCCTTVYSPPTRKYSFDPNFLTPSLLPPGTPEFKDVVDLGFQQNLNP</sequence>
<dbReference type="RefSeq" id="WP_011522805.1">
    <property type="nucleotide sequence ID" value="NC_008009.1"/>
</dbReference>
<proteinExistence type="predicted"/>
<protein>
    <recommendedName>
        <fullName evidence="1">Type 4 fimbrial biogenesis protein PilX N-terminal domain-containing protein</fullName>
    </recommendedName>
</protein>
<organism evidence="2 3">
    <name type="scientific">Koribacter versatilis (strain Ellin345)</name>
    <dbReference type="NCBI Taxonomy" id="204669"/>
    <lineage>
        <taxon>Bacteria</taxon>
        <taxon>Pseudomonadati</taxon>
        <taxon>Acidobacteriota</taxon>
        <taxon>Terriglobia</taxon>
        <taxon>Terriglobales</taxon>
        <taxon>Candidatus Korobacteraceae</taxon>
        <taxon>Candidatus Korobacter</taxon>
    </lineage>
</organism>
<evidence type="ECO:0000313" key="3">
    <source>
        <dbReference type="Proteomes" id="UP000002432"/>
    </source>
</evidence>
<dbReference type="HOGENOM" id="CLU_337334_0_0_0"/>
<feature type="domain" description="Type 4 fimbrial biogenesis protein PilX N-terminal" evidence="1">
    <location>
        <begin position="14"/>
        <end position="64"/>
    </location>
</feature>
<evidence type="ECO:0000259" key="1">
    <source>
        <dbReference type="Pfam" id="PF14341"/>
    </source>
</evidence>
<evidence type="ECO:0000313" key="2">
    <source>
        <dbReference type="EMBL" id="ABF41004.1"/>
    </source>
</evidence>
<dbReference type="KEGG" id="aba:Acid345_2003"/>
<dbReference type="EnsemblBacteria" id="ABF41004">
    <property type="protein sequence ID" value="ABF41004"/>
    <property type="gene ID" value="Acid345_2003"/>
</dbReference>
<gene>
    <name evidence="2" type="ordered locus">Acid345_2003</name>
</gene>
<dbReference type="InterPro" id="IPR025746">
    <property type="entry name" value="PilX_N_dom"/>
</dbReference>
<name>Q1IQ46_KORVE</name>
<dbReference type="eggNOG" id="COG4726">
    <property type="taxonomic scope" value="Bacteria"/>
</dbReference>
<keyword evidence="3" id="KW-1185">Reference proteome</keyword>
<dbReference type="Proteomes" id="UP000002432">
    <property type="component" value="Chromosome"/>
</dbReference>
<accession>Q1IQ46</accession>
<dbReference type="EMBL" id="CP000360">
    <property type="protein sequence ID" value="ABF41004.1"/>
    <property type="molecule type" value="Genomic_DNA"/>
</dbReference>
<reference evidence="2 3" key="1">
    <citation type="journal article" date="2009" name="Appl. Environ. Microbiol.">
        <title>Three genomes from the phylum Acidobacteria provide insight into the lifestyles of these microorganisms in soils.</title>
        <authorList>
            <person name="Ward N.L."/>
            <person name="Challacombe J.F."/>
            <person name="Janssen P.H."/>
            <person name="Henrissat B."/>
            <person name="Coutinho P.M."/>
            <person name="Wu M."/>
            <person name="Xie G."/>
            <person name="Haft D.H."/>
            <person name="Sait M."/>
            <person name="Badger J."/>
            <person name="Barabote R.D."/>
            <person name="Bradley B."/>
            <person name="Brettin T.S."/>
            <person name="Brinkac L.M."/>
            <person name="Bruce D."/>
            <person name="Creasy T."/>
            <person name="Daugherty S.C."/>
            <person name="Davidsen T.M."/>
            <person name="DeBoy R.T."/>
            <person name="Detter J.C."/>
            <person name="Dodson R.J."/>
            <person name="Durkin A.S."/>
            <person name="Ganapathy A."/>
            <person name="Gwinn-Giglio M."/>
            <person name="Han C.S."/>
            <person name="Khouri H."/>
            <person name="Kiss H."/>
            <person name="Kothari S.P."/>
            <person name="Madupu R."/>
            <person name="Nelson K.E."/>
            <person name="Nelson W.C."/>
            <person name="Paulsen I."/>
            <person name="Penn K."/>
            <person name="Ren Q."/>
            <person name="Rosovitz M.J."/>
            <person name="Selengut J.D."/>
            <person name="Shrivastava S."/>
            <person name="Sullivan S.A."/>
            <person name="Tapia R."/>
            <person name="Thompson L.S."/>
            <person name="Watkins K.L."/>
            <person name="Yang Q."/>
            <person name="Yu C."/>
            <person name="Zafar N."/>
            <person name="Zhou L."/>
            <person name="Kuske C.R."/>
        </authorList>
    </citation>
    <scope>NUCLEOTIDE SEQUENCE [LARGE SCALE GENOMIC DNA]</scope>
    <source>
        <strain evidence="2 3">Ellin345</strain>
    </source>
</reference>
<dbReference type="Pfam" id="PF14341">
    <property type="entry name" value="PilX_N"/>
    <property type="match status" value="1"/>
</dbReference>
<dbReference type="STRING" id="204669.Acid345_2003"/>
<dbReference type="AlphaFoldDB" id="Q1IQ46"/>
<dbReference type="OrthoDB" id="128365at2"/>